<dbReference type="Proteomes" id="UP000326396">
    <property type="component" value="Linkage Group LG1"/>
</dbReference>
<dbReference type="EMBL" id="SZYD01000001">
    <property type="protein sequence ID" value="KAD7477014.1"/>
    <property type="molecule type" value="Genomic_DNA"/>
</dbReference>
<evidence type="ECO:0000256" key="1">
    <source>
        <dbReference type="SAM" id="MobiDB-lite"/>
    </source>
</evidence>
<sequence length="105" mass="11588">MVDNDDPNGWGASPLYSRIKLDFFQILKHVAVSITCNPIHVSSSDEDYTAFTSPPSPSSAKTPSPIEVSRNTMEEVMVLDDKDIKENYESNLEEPPRSLVEDGSG</sequence>
<reference evidence="2 3" key="1">
    <citation type="submission" date="2019-05" db="EMBL/GenBank/DDBJ databases">
        <title>Mikania micrantha, genome provides insights into the molecular mechanism of rapid growth.</title>
        <authorList>
            <person name="Liu B."/>
        </authorList>
    </citation>
    <scope>NUCLEOTIDE SEQUENCE [LARGE SCALE GENOMIC DNA]</scope>
    <source>
        <strain evidence="2">NLD-2019</strain>
        <tissue evidence="2">Leaf</tissue>
    </source>
</reference>
<name>A0A5N6PX88_9ASTR</name>
<organism evidence="2 3">
    <name type="scientific">Mikania micrantha</name>
    <name type="common">bitter vine</name>
    <dbReference type="NCBI Taxonomy" id="192012"/>
    <lineage>
        <taxon>Eukaryota</taxon>
        <taxon>Viridiplantae</taxon>
        <taxon>Streptophyta</taxon>
        <taxon>Embryophyta</taxon>
        <taxon>Tracheophyta</taxon>
        <taxon>Spermatophyta</taxon>
        <taxon>Magnoliopsida</taxon>
        <taxon>eudicotyledons</taxon>
        <taxon>Gunneridae</taxon>
        <taxon>Pentapetalae</taxon>
        <taxon>asterids</taxon>
        <taxon>campanulids</taxon>
        <taxon>Asterales</taxon>
        <taxon>Asteraceae</taxon>
        <taxon>Asteroideae</taxon>
        <taxon>Heliantheae alliance</taxon>
        <taxon>Eupatorieae</taxon>
        <taxon>Mikania</taxon>
    </lineage>
</organism>
<feature type="region of interest" description="Disordered" evidence="1">
    <location>
        <begin position="44"/>
        <end position="67"/>
    </location>
</feature>
<gene>
    <name evidence="2" type="ORF">E3N88_00150</name>
</gene>
<feature type="region of interest" description="Disordered" evidence="1">
    <location>
        <begin position="84"/>
        <end position="105"/>
    </location>
</feature>
<protein>
    <submittedName>
        <fullName evidence="2">Uncharacterized protein</fullName>
    </submittedName>
</protein>
<proteinExistence type="predicted"/>
<comment type="caution">
    <text evidence="2">The sequence shown here is derived from an EMBL/GenBank/DDBJ whole genome shotgun (WGS) entry which is preliminary data.</text>
</comment>
<evidence type="ECO:0000313" key="2">
    <source>
        <dbReference type="EMBL" id="KAD7477014.1"/>
    </source>
</evidence>
<dbReference type="AlphaFoldDB" id="A0A5N6PX88"/>
<keyword evidence="3" id="KW-1185">Reference proteome</keyword>
<evidence type="ECO:0000313" key="3">
    <source>
        <dbReference type="Proteomes" id="UP000326396"/>
    </source>
</evidence>
<accession>A0A5N6PX88</accession>